<comment type="catalytic activity">
    <reaction evidence="11">
        <text>benzoate + reduced [NADPH--hemoprotein reductase] + O2 = 4-hydroxybenzoate + oxidized [NADPH--hemoprotein reductase] + H2O + H(+)</text>
        <dbReference type="Rhea" id="RHEA:18033"/>
        <dbReference type="Rhea" id="RHEA-COMP:11964"/>
        <dbReference type="Rhea" id="RHEA-COMP:11965"/>
        <dbReference type="ChEBI" id="CHEBI:15377"/>
        <dbReference type="ChEBI" id="CHEBI:15378"/>
        <dbReference type="ChEBI" id="CHEBI:15379"/>
        <dbReference type="ChEBI" id="CHEBI:16150"/>
        <dbReference type="ChEBI" id="CHEBI:17879"/>
        <dbReference type="ChEBI" id="CHEBI:57618"/>
        <dbReference type="ChEBI" id="CHEBI:58210"/>
        <dbReference type="EC" id="1.14.14.92"/>
    </reaction>
</comment>
<feature type="transmembrane region" description="Helical" evidence="18">
    <location>
        <begin position="6"/>
        <end position="26"/>
    </location>
</feature>
<dbReference type="InterPro" id="IPR002401">
    <property type="entry name" value="Cyt_P450_E_grp-I"/>
</dbReference>
<evidence type="ECO:0000256" key="15">
    <source>
        <dbReference type="ARBA" id="ARBA00082391"/>
    </source>
</evidence>
<dbReference type="PRINTS" id="PR00463">
    <property type="entry name" value="EP450I"/>
</dbReference>
<name>A0A167W579_9HYPO</name>
<evidence type="ECO:0000256" key="11">
    <source>
        <dbReference type="ARBA" id="ARBA00050706"/>
    </source>
</evidence>
<dbReference type="GO" id="GO:0005506">
    <property type="term" value="F:iron ion binding"/>
    <property type="evidence" value="ECO:0007669"/>
    <property type="project" value="InterPro"/>
</dbReference>
<keyword evidence="20" id="KW-1185">Reference proteome</keyword>
<dbReference type="GO" id="GO:0016020">
    <property type="term" value="C:membrane"/>
    <property type="evidence" value="ECO:0007669"/>
    <property type="project" value="UniProtKB-SubCell"/>
</dbReference>
<dbReference type="OrthoDB" id="1470350at2759"/>
<dbReference type="PANTHER" id="PTHR24305:SF29">
    <property type="entry name" value="BENZOATE-PARA-HYDROXYLASE"/>
    <property type="match status" value="1"/>
</dbReference>
<comment type="cofactor">
    <cofactor evidence="1 16">
        <name>heme</name>
        <dbReference type="ChEBI" id="CHEBI:30413"/>
    </cofactor>
</comment>
<protein>
    <recommendedName>
        <fullName evidence="13">Benzoate 4-monooxygenase bphA</fullName>
        <ecNumber evidence="12">1.14.14.92</ecNumber>
    </recommendedName>
    <alternativeName>
        <fullName evidence="14">Benzoate-para-hydroxylase A</fullName>
    </alternativeName>
    <alternativeName>
        <fullName evidence="15">Cytochrome P450 monooxygenase cyp53A1</fullName>
    </alternativeName>
</protein>
<dbReference type="Pfam" id="PF00067">
    <property type="entry name" value="p450"/>
    <property type="match status" value="1"/>
</dbReference>
<keyword evidence="10" id="KW-0325">Glycoprotein</keyword>
<evidence type="ECO:0000256" key="14">
    <source>
        <dbReference type="ARBA" id="ARBA00081895"/>
    </source>
</evidence>
<evidence type="ECO:0000313" key="19">
    <source>
        <dbReference type="EMBL" id="OAA63354.1"/>
    </source>
</evidence>
<feature type="binding site" description="axial binding residue" evidence="16">
    <location>
        <position position="473"/>
    </location>
    <ligand>
        <name>heme</name>
        <dbReference type="ChEBI" id="CHEBI:30413"/>
    </ligand>
    <ligandPart>
        <name>Fe</name>
        <dbReference type="ChEBI" id="CHEBI:18248"/>
    </ligandPart>
</feature>
<organism evidence="19 20">
    <name type="scientific">Niveomyces insectorum RCEF 264</name>
    <dbReference type="NCBI Taxonomy" id="1081102"/>
    <lineage>
        <taxon>Eukaryota</taxon>
        <taxon>Fungi</taxon>
        <taxon>Dikarya</taxon>
        <taxon>Ascomycota</taxon>
        <taxon>Pezizomycotina</taxon>
        <taxon>Sordariomycetes</taxon>
        <taxon>Hypocreomycetidae</taxon>
        <taxon>Hypocreales</taxon>
        <taxon>Cordycipitaceae</taxon>
        <taxon>Niveomyces</taxon>
    </lineage>
</organism>
<evidence type="ECO:0000313" key="20">
    <source>
        <dbReference type="Proteomes" id="UP000076874"/>
    </source>
</evidence>
<dbReference type="SUPFAM" id="SSF48264">
    <property type="entry name" value="Cytochrome P450"/>
    <property type="match status" value="1"/>
</dbReference>
<sequence>MALLDLVVSRWALVVIVAAVLFFYLFPYFMTYKHLRAIPAPFPAQFSDLWLLSTARRGKRYALVDEAHRQLGPVVRIAPNHVSINDDEAIQIVYGHGNGYVKSSFYDAFVSIKRGLFNTRDRAEHTRKRKIVSHTFSAKSVGQFEPYIHNNLALFVRQWDALIQQSARARSRADGGGGAAAAAAHLDCLKWFNYLAFDIIGDLAFGAPFGMLAAGADIAEVRSHPDSPPVFAPAIQILNRRGEVSATLGCLPELKPYAKWLPDPFFRHGLRAVENLAGIAVARVKARLDHPPAVRRKDLLEHLMHGRDDKGEPLGREELTAEALTQLIAGSDTTSNSSCALLFHVVRTPGVLAQLQRELDRAIPNAEDDEDVPTYDKVRDLPYLQAVLHEGLRLHSTSGIGLPRQIPDDAPGLHLHGYYFPPGSVLSVPTYSVHHAKDIWGPDADAFRPERWETLTARQKNAFIPFSYGPRSCVGRNVAEMEMKLILATWVRRYDVTLLQDEMETREGFLRKPLELNIRITKRKGIA</sequence>
<comment type="subcellular location">
    <subcellularLocation>
        <location evidence="2">Membrane</location>
    </subcellularLocation>
</comment>
<evidence type="ECO:0000256" key="4">
    <source>
        <dbReference type="ARBA" id="ARBA00022617"/>
    </source>
</evidence>
<evidence type="ECO:0000256" key="2">
    <source>
        <dbReference type="ARBA" id="ARBA00004370"/>
    </source>
</evidence>
<proteinExistence type="inferred from homology"/>
<keyword evidence="9 18" id="KW-0472">Membrane</keyword>
<keyword evidence="18" id="KW-0812">Transmembrane</keyword>
<gene>
    <name evidence="19" type="ORF">SPI_03517</name>
</gene>
<evidence type="ECO:0000256" key="13">
    <source>
        <dbReference type="ARBA" id="ARBA00072826"/>
    </source>
</evidence>
<dbReference type="EC" id="1.14.14.92" evidence="12"/>
<dbReference type="InterPro" id="IPR036396">
    <property type="entry name" value="Cyt_P450_sf"/>
</dbReference>
<dbReference type="GO" id="GO:0020037">
    <property type="term" value="F:heme binding"/>
    <property type="evidence" value="ECO:0007669"/>
    <property type="project" value="InterPro"/>
</dbReference>
<dbReference type="InterPro" id="IPR001128">
    <property type="entry name" value="Cyt_P450"/>
</dbReference>
<evidence type="ECO:0000256" key="16">
    <source>
        <dbReference type="PIRSR" id="PIRSR602401-1"/>
    </source>
</evidence>
<dbReference type="STRING" id="1081102.A0A167W579"/>
<evidence type="ECO:0000256" key="9">
    <source>
        <dbReference type="ARBA" id="ARBA00023136"/>
    </source>
</evidence>
<reference evidence="19 20" key="1">
    <citation type="journal article" date="2016" name="Genome Biol. Evol.">
        <title>Divergent and convergent evolution of fungal pathogenicity.</title>
        <authorList>
            <person name="Shang Y."/>
            <person name="Xiao G."/>
            <person name="Zheng P."/>
            <person name="Cen K."/>
            <person name="Zhan S."/>
            <person name="Wang C."/>
        </authorList>
    </citation>
    <scope>NUCLEOTIDE SEQUENCE [LARGE SCALE GENOMIC DNA]</scope>
    <source>
        <strain evidence="19 20">RCEF 264</strain>
    </source>
</reference>
<keyword evidence="6 17" id="KW-0560">Oxidoreductase</keyword>
<dbReference type="PANTHER" id="PTHR24305">
    <property type="entry name" value="CYTOCHROME P450"/>
    <property type="match status" value="1"/>
</dbReference>
<dbReference type="PROSITE" id="PS00086">
    <property type="entry name" value="CYTOCHROME_P450"/>
    <property type="match status" value="1"/>
</dbReference>
<evidence type="ECO:0000256" key="8">
    <source>
        <dbReference type="ARBA" id="ARBA00023033"/>
    </source>
</evidence>
<evidence type="ECO:0000256" key="12">
    <source>
        <dbReference type="ARBA" id="ARBA00066552"/>
    </source>
</evidence>
<dbReference type="Gene3D" id="1.10.630.10">
    <property type="entry name" value="Cytochrome P450"/>
    <property type="match status" value="1"/>
</dbReference>
<dbReference type="GO" id="GO:0018664">
    <property type="term" value="F:benzoate 4-monooxygenase activity"/>
    <property type="evidence" value="ECO:0007669"/>
    <property type="project" value="UniProtKB-EC"/>
</dbReference>
<evidence type="ECO:0000256" key="10">
    <source>
        <dbReference type="ARBA" id="ARBA00023180"/>
    </source>
</evidence>
<dbReference type="AlphaFoldDB" id="A0A167W579"/>
<evidence type="ECO:0000256" key="7">
    <source>
        <dbReference type="ARBA" id="ARBA00023004"/>
    </source>
</evidence>
<dbReference type="PRINTS" id="PR00385">
    <property type="entry name" value="P450"/>
</dbReference>
<evidence type="ECO:0000256" key="6">
    <source>
        <dbReference type="ARBA" id="ARBA00023002"/>
    </source>
</evidence>
<evidence type="ECO:0000256" key="17">
    <source>
        <dbReference type="RuleBase" id="RU000461"/>
    </source>
</evidence>
<keyword evidence="5 16" id="KW-0479">Metal-binding</keyword>
<evidence type="ECO:0000256" key="3">
    <source>
        <dbReference type="ARBA" id="ARBA00010617"/>
    </source>
</evidence>
<keyword evidence="18" id="KW-1133">Transmembrane helix</keyword>
<dbReference type="InterPro" id="IPR017972">
    <property type="entry name" value="Cyt_P450_CS"/>
</dbReference>
<evidence type="ECO:0000256" key="18">
    <source>
        <dbReference type="SAM" id="Phobius"/>
    </source>
</evidence>
<dbReference type="EMBL" id="AZHD01000005">
    <property type="protein sequence ID" value="OAA63354.1"/>
    <property type="molecule type" value="Genomic_DNA"/>
</dbReference>
<dbReference type="InterPro" id="IPR050121">
    <property type="entry name" value="Cytochrome_P450_monoxygenase"/>
</dbReference>
<keyword evidence="4 16" id="KW-0349">Heme</keyword>
<accession>A0A167W579</accession>
<keyword evidence="7 16" id="KW-0408">Iron</keyword>
<comment type="caution">
    <text evidence="19">The sequence shown here is derived from an EMBL/GenBank/DDBJ whole genome shotgun (WGS) entry which is preliminary data.</text>
</comment>
<comment type="similarity">
    <text evidence="3 17">Belongs to the cytochrome P450 family.</text>
</comment>
<dbReference type="Proteomes" id="UP000076874">
    <property type="component" value="Unassembled WGS sequence"/>
</dbReference>
<evidence type="ECO:0000256" key="1">
    <source>
        <dbReference type="ARBA" id="ARBA00001971"/>
    </source>
</evidence>
<dbReference type="FunFam" id="1.10.630.10:FF:000053">
    <property type="entry name" value="Cytochrome P450 benzoate 4-monooxygenase"/>
    <property type="match status" value="1"/>
</dbReference>
<keyword evidence="8 17" id="KW-0503">Monooxygenase</keyword>
<dbReference type="CDD" id="cd11061">
    <property type="entry name" value="CYP67-like"/>
    <property type="match status" value="1"/>
</dbReference>
<evidence type="ECO:0000256" key="5">
    <source>
        <dbReference type="ARBA" id="ARBA00022723"/>
    </source>
</evidence>